<name>A0A1H9KCT8_9GAMM</name>
<proteinExistence type="predicted"/>
<keyword evidence="2" id="KW-0732">Signal</keyword>
<dbReference type="STRING" id="988801.SAMN05216522_10963"/>
<feature type="signal peptide" evidence="2">
    <location>
        <begin position="1"/>
        <end position="19"/>
    </location>
</feature>
<protein>
    <submittedName>
        <fullName evidence="3">Uncharacterized protein</fullName>
    </submittedName>
</protein>
<organism evidence="3 4">
    <name type="scientific">Rosenbergiella nectarea</name>
    <dbReference type="NCBI Taxonomy" id="988801"/>
    <lineage>
        <taxon>Bacteria</taxon>
        <taxon>Pseudomonadati</taxon>
        <taxon>Pseudomonadota</taxon>
        <taxon>Gammaproteobacteria</taxon>
        <taxon>Enterobacterales</taxon>
        <taxon>Erwiniaceae</taxon>
        <taxon>Rosenbergiella</taxon>
    </lineage>
</organism>
<accession>A0A1H9KCT8</accession>
<feature type="compositionally biased region" description="Basic and acidic residues" evidence="1">
    <location>
        <begin position="46"/>
        <end position="58"/>
    </location>
</feature>
<evidence type="ECO:0000256" key="1">
    <source>
        <dbReference type="SAM" id="MobiDB-lite"/>
    </source>
</evidence>
<keyword evidence="4" id="KW-1185">Reference proteome</keyword>
<gene>
    <name evidence="3" type="ORF">SAMN05216522_10963</name>
</gene>
<dbReference type="Proteomes" id="UP000242515">
    <property type="component" value="Unassembled WGS sequence"/>
</dbReference>
<evidence type="ECO:0000313" key="3">
    <source>
        <dbReference type="EMBL" id="SEQ96705.1"/>
    </source>
</evidence>
<sequence length="58" mass="6624">MKISYSALLLMLLSLTSSAHPVPLRLPLSPSHQYHPHCADTAESPDEFRRSPLRELRR</sequence>
<dbReference type="AlphaFoldDB" id="A0A1H9KCT8"/>
<evidence type="ECO:0000313" key="4">
    <source>
        <dbReference type="Proteomes" id="UP000242515"/>
    </source>
</evidence>
<reference evidence="4" key="1">
    <citation type="submission" date="2016-10" db="EMBL/GenBank/DDBJ databases">
        <authorList>
            <person name="Varghese N."/>
            <person name="Submissions S."/>
        </authorList>
    </citation>
    <scope>NUCLEOTIDE SEQUENCE [LARGE SCALE GENOMIC DNA]</scope>
    <source>
        <strain evidence="4">8N4</strain>
    </source>
</reference>
<dbReference type="EMBL" id="FOGC01000009">
    <property type="protein sequence ID" value="SEQ96705.1"/>
    <property type="molecule type" value="Genomic_DNA"/>
</dbReference>
<feature type="chain" id="PRO_5017319007" evidence="2">
    <location>
        <begin position="20"/>
        <end position="58"/>
    </location>
</feature>
<feature type="region of interest" description="Disordered" evidence="1">
    <location>
        <begin position="33"/>
        <end position="58"/>
    </location>
</feature>
<evidence type="ECO:0000256" key="2">
    <source>
        <dbReference type="SAM" id="SignalP"/>
    </source>
</evidence>